<dbReference type="KEGG" id="dti:Desti_5190"/>
<dbReference type="Gene3D" id="3.40.190.10">
    <property type="entry name" value="Periplasmic binding protein-like II"/>
    <property type="match status" value="2"/>
</dbReference>
<evidence type="ECO:0000259" key="1">
    <source>
        <dbReference type="Pfam" id="PF09084"/>
    </source>
</evidence>
<gene>
    <name evidence="2" type="ordered locus">Desti_5190</name>
</gene>
<proteinExistence type="predicted"/>
<dbReference type="Proteomes" id="UP000006055">
    <property type="component" value="Chromosome"/>
</dbReference>
<dbReference type="RefSeq" id="WP_014812891.1">
    <property type="nucleotide sequence ID" value="NC_018025.1"/>
</dbReference>
<dbReference type="EMBL" id="CP003360">
    <property type="protein sequence ID" value="AFM27790.1"/>
    <property type="molecule type" value="Genomic_DNA"/>
</dbReference>
<evidence type="ECO:0000313" key="3">
    <source>
        <dbReference type="Proteomes" id="UP000006055"/>
    </source>
</evidence>
<dbReference type="eggNOG" id="COG0715">
    <property type="taxonomic scope" value="Bacteria"/>
</dbReference>
<protein>
    <submittedName>
        <fullName evidence="2">ABC-type nitrate/sulfonate/bicarbonate transport system, periplasmic component</fullName>
    </submittedName>
</protein>
<keyword evidence="3" id="KW-1185">Reference proteome</keyword>
<dbReference type="Pfam" id="PF09084">
    <property type="entry name" value="NMT1"/>
    <property type="match status" value="1"/>
</dbReference>
<dbReference type="PANTHER" id="PTHR30024">
    <property type="entry name" value="ALIPHATIC SULFONATES-BINDING PROTEIN-RELATED"/>
    <property type="match status" value="1"/>
</dbReference>
<dbReference type="HOGENOM" id="CLU_028871_10_0_7"/>
<dbReference type="SUPFAM" id="SSF53850">
    <property type="entry name" value="Periplasmic binding protein-like II"/>
    <property type="match status" value="1"/>
</dbReference>
<dbReference type="AlphaFoldDB" id="I4CDZ9"/>
<feature type="domain" description="SsuA/THI5-like" evidence="1">
    <location>
        <begin position="58"/>
        <end position="256"/>
    </location>
</feature>
<evidence type="ECO:0000313" key="2">
    <source>
        <dbReference type="EMBL" id="AFM27790.1"/>
    </source>
</evidence>
<accession>I4CDZ9</accession>
<organism evidence="2 3">
    <name type="scientific">Desulfomonile tiedjei (strain ATCC 49306 / DSM 6799 / DCB-1)</name>
    <dbReference type="NCBI Taxonomy" id="706587"/>
    <lineage>
        <taxon>Bacteria</taxon>
        <taxon>Pseudomonadati</taxon>
        <taxon>Thermodesulfobacteriota</taxon>
        <taxon>Desulfomonilia</taxon>
        <taxon>Desulfomonilales</taxon>
        <taxon>Desulfomonilaceae</taxon>
        <taxon>Desulfomonile</taxon>
    </lineage>
</organism>
<dbReference type="OrthoDB" id="9802556at2"/>
<dbReference type="STRING" id="706587.Desti_5190"/>
<dbReference type="InterPro" id="IPR015168">
    <property type="entry name" value="SsuA/THI5"/>
</dbReference>
<sequence>MRKEGFLGLFVKLFLLSAVIIGGIGQITETYAADAKMQKVRIGYLVGDQLHQPVLPIGEAKGYFKEEGLQVEALQYKGSGILLQHFGANECDFGLVGISAAIAGKTTGADVVIVDSLNHGGSAMVVDPSINKFEDLRDQPVGTPSVGGNQHTLLTILEKKHSCPVKKVTVSPTDSAVFARNKEVKAIFSYEPWPTKVAESAGFKLLYKSDDVLEDQQCCLILTHRSYIKAHPDVVEKMVRINAKATKYMRDHPDEAIKILAQASGHDVNLLTKAFKNMSYPWPPVVSEKSSKIILQELIDTGKVKAEAIKPDLDTWWNELYDKTFEKKLVESGYIQKLEKEGVPK</sequence>
<reference evidence="3" key="1">
    <citation type="submission" date="2012-06" db="EMBL/GenBank/DDBJ databases">
        <title>Complete sequence of chromosome of Desulfomonile tiedjei DSM 6799.</title>
        <authorList>
            <person name="Lucas S."/>
            <person name="Copeland A."/>
            <person name="Lapidus A."/>
            <person name="Glavina del Rio T."/>
            <person name="Dalin E."/>
            <person name="Tice H."/>
            <person name="Bruce D."/>
            <person name="Goodwin L."/>
            <person name="Pitluck S."/>
            <person name="Peters L."/>
            <person name="Ovchinnikova G."/>
            <person name="Zeytun A."/>
            <person name="Lu M."/>
            <person name="Kyrpides N."/>
            <person name="Mavromatis K."/>
            <person name="Ivanova N."/>
            <person name="Brettin T."/>
            <person name="Detter J.C."/>
            <person name="Han C."/>
            <person name="Larimer F."/>
            <person name="Land M."/>
            <person name="Hauser L."/>
            <person name="Markowitz V."/>
            <person name="Cheng J.-F."/>
            <person name="Hugenholtz P."/>
            <person name="Woyke T."/>
            <person name="Wu D."/>
            <person name="Spring S."/>
            <person name="Schroeder M."/>
            <person name="Brambilla E."/>
            <person name="Klenk H.-P."/>
            <person name="Eisen J.A."/>
        </authorList>
    </citation>
    <scope>NUCLEOTIDE SEQUENCE [LARGE SCALE GENOMIC DNA]</scope>
    <source>
        <strain evidence="3">ATCC 49306 / DSM 6799 / DCB-1</strain>
    </source>
</reference>
<name>I4CDZ9_DESTA</name>